<keyword evidence="4 6" id="KW-0808">Transferase</keyword>
<dbReference type="SUPFAM" id="SSF53383">
    <property type="entry name" value="PLP-dependent transferases"/>
    <property type="match status" value="1"/>
</dbReference>
<comment type="similarity">
    <text evidence="2 6">Belongs to the class-I pyridoxal-phosphate-dependent aminotransferase family.</text>
</comment>
<dbReference type="EC" id="2.6.1.-" evidence="6"/>
<name>A0A6J4LJJ7_9BACT</name>
<dbReference type="Gene3D" id="3.40.640.10">
    <property type="entry name" value="Type I PLP-dependent aspartate aminotransferase-like (Major domain)"/>
    <property type="match status" value="1"/>
</dbReference>
<proteinExistence type="inferred from homology"/>
<dbReference type="InterPro" id="IPR050596">
    <property type="entry name" value="AspAT/PAT-like"/>
</dbReference>
<evidence type="ECO:0000313" key="8">
    <source>
        <dbReference type="EMBL" id="CAA9335385.1"/>
    </source>
</evidence>
<evidence type="ECO:0000256" key="4">
    <source>
        <dbReference type="ARBA" id="ARBA00022679"/>
    </source>
</evidence>
<gene>
    <name evidence="8" type="ORF">AVDCRST_MAG89-2353</name>
</gene>
<evidence type="ECO:0000256" key="2">
    <source>
        <dbReference type="ARBA" id="ARBA00007441"/>
    </source>
</evidence>
<reference evidence="8" key="1">
    <citation type="submission" date="2020-02" db="EMBL/GenBank/DDBJ databases">
        <authorList>
            <person name="Meier V. D."/>
        </authorList>
    </citation>
    <scope>NUCLEOTIDE SEQUENCE</scope>
    <source>
        <strain evidence="8">AVDCRST_MAG89</strain>
    </source>
</reference>
<dbReference type="PROSITE" id="PS00105">
    <property type="entry name" value="AA_TRANSFER_CLASS_1"/>
    <property type="match status" value="1"/>
</dbReference>
<evidence type="ECO:0000256" key="1">
    <source>
        <dbReference type="ARBA" id="ARBA00001933"/>
    </source>
</evidence>
<dbReference type="InterPro" id="IPR015421">
    <property type="entry name" value="PyrdxlP-dep_Trfase_major"/>
</dbReference>
<dbReference type="PANTHER" id="PTHR46383">
    <property type="entry name" value="ASPARTATE AMINOTRANSFERASE"/>
    <property type="match status" value="1"/>
</dbReference>
<evidence type="ECO:0000256" key="3">
    <source>
        <dbReference type="ARBA" id="ARBA00022576"/>
    </source>
</evidence>
<evidence type="ECO:0000256" key="5">
    <source>
        <dbReference type="ARBA" id="ARBA00022898"/>
    </source>
</evidence>
<accession>A0A6J4LJJ7</accession>
<evidence type="ECO:0000259" key="7">
    <source>
        <dbReference type="Pfam" id="PF00155"/>
    </source>
</evidence>
<dbReference type="AlphaFoldDB" id="A0A6J4LJJ7"/>
<dbReference type="InterPro" id="IPR004839">
    <property type="entry name" value="Aminotransferase_I/II_large"/>
</dbReference>
<dbReference type="PANTHER" id="PTHR46383:SF1">
    <property type="entry name" value="ASPARTATE AMINOTRANSFERASE"/>
    <property type="match status" value="1"/>
</dbReference>
<dbReference type="Pfam" id="PF00155">
    <property type="entry name" value="Aminotran_1_2"/>
    <property type="match status" value="1"/>
</dbReference>
<dbReference type="InterPro" id="IPR004838">
    <property type="entry name" value="NHTrfase_class1_PyrdxlP-BS"/>
</dbReference>
<organism evidence="8">
    <name type="scientific">uncultured Gemmatimonadota bacterium</name>
    <dbReference type="NCBI Taxonomy" id="203437"/>
    <lineage>
        <taxon>Bacteria</taxon>
        <taxon>Pseudomonadati</taxon>
        <taxon>Gemmatimonadota</taxon>
        <taxon>environmental samples</taxon>
    </lineage>
</organism>
<evidence type="ECO:0000256" key="6">
    <source>
        <dbReference type="RuleBase" id="RU000481"/>
    </source>
</evidence>
<dbReference type="GO" id="GO:0030170">
    <property type="term" value="F:pyridoxal phosphate binding"/>
    <property type="evidence" value="ECO:0007669"/>
    <property type="project" value="InterPro"/>
</dbReference>
<feature type="domain" description="Aminotransferase class I/classII large" evidence="7">
    <location>
        <begin position="25"/>
        <end position="371"/>
    </location>
</feature>
<comment type="cofactor">
    <cofactor evidence="1 6">
        <name>pyridoxal 5'-phosphate</name>
        <dbReference type="ChEBI" id="CHEBI:597326"/>
    </cofactor>
</comment>
<keyword evidence="3 6" id="KW-0032">Aminotransferase</keyword>
<dbReference type="EMBL" id="CADCTV010000499">
    <property type="protein sequence ID" value="CAA9335385.1"/>
    <property type="molecule type" value="Genomic_DNA"/>
</dbReference>
<dbReference type="CDD" id="cd00609">
    <property type="entry name" value="AAT_like"/>
    <property type="match status" value="1"/>
</dbReference>
<dbReference type="InterPro" id="IPR015424">
    <property type="entry name" value="PyrdxlP-dep_Trfase"/>
</dbReference>
<dbReference type="GO" id="GO:0008483">
    <property type="term" value="F:transaminase activity"/>
    <property type="evidence" value="ECO:0007669"/>
    <property type="project" value="UniProtKB-KW"/>
</dbReference>
<sequence>MNPVLAGIAPSLIRELNARKKPGDIDLGMGEPTLKPEARWFEAATECVRQGGCPYSPNAGYTDLRAAVAAYHGFPGRGGAENVVITVGSEEALYLAIKAVLDPARDEALIVEPCYLAYPKLCALEGIRHRTVALDGDDGFRPSAARVLAAMGPATRMIILNSPNNPTGRVWPADELRALADGLAARPGPPVWVLSDEVYRELYFTPDPPASIGQMWPYALVAGSLSKSNALTGLRLGWLVGEPKAIAAAVKVHQLVNTAASTFSQTVAREVFADAANLGAHRAHYAERLELVAGLMKRNGIAWVRPEGAFYCMVRLPMGLEHDSLAAAEALLDAHHVVATPGRAFGDSGEGWLRLSWGAEPDDLAAAIERIAAFFATADRA</sequence>
<keyword evidence="5" id="KW-0663">Pyridoxal phosphate</keyword>
<protein>
    <recommendedName>
        <fullName evidence="6">Aminotransferase</fullName>
        <ecNumber evidence="6">2.6.1.-</ecNumber>
    </recommendedName>
</protein>
<dbReference type="GO" id="GO:0006520">
    <property type="term" value="P:amino acid metabolic process"/>
    <property type="evidence" value="ECO:0007669"/>
    <property type="project" value="InterPro"/>
</dbReference>